<keyword evidence="2" id="KW-1185">Reference proteome</keyword>
<name>A0ABP3DDL9_9BURK</name>
<dbReference type="EMBL" id="BAAAFN010000014">
    <property type="protein sequence ID" value="GAA0230005.1"/>
    <property type="molecule type" value="Genomic_DNA"/>
</dbReference>
<reference evidence="2" key="1">
    <citation type="journal article" date="2019" name="Int. J. Syst. Evol. Microbiol.">
        <title>The Global Catalogue of Microorganisms (GCM) 10K type strain sequencing project: providing services to taxonomists for standard genome sequencing and annotation.</title>
        <authorList>
            <consortium name="The Broad Institute Genomics Platform"/>
            <consortium name="The Broad Institute Genome Sequencing Center for Infectious Disease"/>
            <person name="Wu L."/>
            <person name="Ma J."/>
        </authorList>
    </citation>
    <scope>NUCLEOTIDE SEQUENCE [LARGE SCALE GENOMIC DNA]</scope>
    <source>
        <strain evidence="2">JCM 16240</strain>
    </source>
</reference>
<dbReference type="Proteomes" id="UP001501176">
    <property type="component" value="Unassembled WGS sequence"/>
</dbReference>
<evidence type="ECO:0000313" key="1">
    <source>
        <dbReference type="EMBL" id="GAA0230005.1"/>
    </source>
</evidence>
<dbReference type="RefSeq" id="WP_325126587.1">
    <property type="nucleotide sequence ID" value="NZ_BAAAFN010000014.1"/>
</dbReference>
<proteinExistence type="predicted"/>
<gene>
    <name evidence="1" type="ORF">GCM10009125_18740</name>
</gene>
<evidence type="ECO:0008006" key="3">
    <source>
        <dbReference type="Google" id="ProtNLM"/>
    </source>
</evidence>
<organism evidence="1 2">
    <name type="scientific">Castellaniella daejeonensis</name>
    <dbReference type="NCBI Taxonomy" id="659013"/>
    <lineage>
        <taxon>Bacteria</taxon>
        <taxon>Pseudomonadati</taxon>
        <taxon>Pseudomonadota</taxon>
        <taxon>Betaproteobacteria</taxon>
        <taxon>Burkholderiales</taxon>
        <taxon>Alcaligenaceae</taxon>
        <taxon>Castellaniella</taxon>
    </lineage>
</organism>
<accession>A0ABP3DDL9</accession>
<comment type="caution">
    <text evidence="1">The sequence shown here is derived from an EMBL/GenBank/DDBJ whole genome shotgun (WGS) entry which is preliminary data.</text>
</comment>
<evidence type="ECO:0000313" key="2">
    <source>
        <dbReference type="Proteomes" id="UP001501176"/>
    </source>
</evidence>
<sequence length="79" mass="8790">MARIRLTVLVRDTWRDRYPQVVEHCRQAGLAVERELVAVGVIVGSIEEELLVAVSRVEGVSAVEPERANRALESPDRPA</sequence>
<protein>
    <recommendedName>
        <fullName evidence="3">Ketohydroxyglutarate aldolase</fullName>
    </recommendedName>
</protein>